<comment type="caution">
    <text evidence="9">The sequence shown here is derived from an EMBL/GenBank/DDBJ whole genome shotgun (WGS) entry which is preliminary data.</text>
</comment>
<evidence type="ECO:0000256" key="4">
    <source>
        <dbReference type="ARBA" id="ARBA00022490"/>
    </source>
</evidence>
<proteinExistence type="inferred from homology"/>
<dbReference type="GO" id="GO:0009738">
    <property type="term" value="P:abscisic acid-activated signaling pathway"/>
    <property type="evidence" value="ECO:0007669"/>
    <property type="project" value="UniProtKB-KW"/>
</dbReference>
<comment type="subcellular location">
    <subcellularLocation>
        <location evidence="2">Cytoplasm</location>
    </subcellularLocation>
    <subcellularLocation>
        <location evidence="1">Nucleus</location>
    </subcellularLocation>
</comment>
<dbReference type="GO" id="GO:0005737">
    <property type="term" value="C:cytoplasm"/>
    <property type="evidence" value="ECO:0007669"/>
    <property type="project" value="UniProtKB-SubCell"/>
</dbReference>
<sequence>MTSTTHHKIQNPYQKNLLRKPTTTTTTIFNNYQKNILLPNQCGSNLVQTIDAPIPLVWSILRQFDHPQGYKQFIKSCTLKTGTGGTGSVREVMVVTGLPARTSTERLDKLDDELHVMMVSIIGGDHRLENYHSTTSLHGTEGGQKTVVMESYVVDVPAGNSKEETCVFADTIIGCNLKSLACVTEKKWSLMTCV</sequence>
<organism evidence="9 10">
    <name type="scientific">Acer negundo</name>
    <name type="common">Box elder</name>
    <dbReference type="NCBI Taxonomy" id="4023"/>
    <lineage>
        <taxon>Eukaryota</taxon>
        <taxon>Viridiplantae</taxon>
        <taxon>Streptophyta</taxon>
        <taxon>Embryophyta</taxon>
        <taxon>Tracheophyta</taxon>
        <taxon>Spermatophyta</taxon>
        <taxon>Magnoliopsida</taxon>
        <taxon>eudicotyledons</taxon>
        <taxon>Gunneridae</taxon>
        <taxon>Pentapetalae</taxon>
        <taxon>rosids</taxon>
        <taxon>malvids</taxon>
        <taxon>Sapindales</taxon>
        <taxon>Sapindaceae</taxon>
        <taxon>Hippocastanoideae</taxon>
        <taxon>Acereae</taxon>
        <taxon>Acer</taxon>
    </lineage>
</organism>
<evidence type="ECO:0000313" key="10">
    <source>
        <dbReference type="Proteomes" id="UP001064489"/>
    </source>
</evidence>
<dbReference type="PANTHER" id="PTHR31213">
    <property type="entry name" value="OS08G0374000 PROTEIN-RELATED"/>
    <property type="match status" value="1"/>
</dbReference>
<evidence type="ECO:0000256" key="5">
    <source>
        <dbReference type="ARBA" id="ARBA00022682"/>
    </source>
</evidence>
<dbReference type="EMBL" id="JAJSOW010000002">
    <property type="protein sequence ID" value="KAI9199028.1"/>
    <property type="molecule type" value="Genomic_DNA"/>
</dbReference>
<keyword evidence="8" id="KW-0650">Protein phosphatase inhibitor</keyword>
<dbReference type="InterPro" id="IPR019587">
    <property type="entry name" value="Polyketide_cyclase/dehydratase"/>
</dbReference>
<dbReference type="CDD" id="cd07821">
    <property type="entry name" value="PYR_PYL_RCAR_like"/>
    <property type="match status" value="1"/>
</dbReference>
<dbReference type="Gene3D" id="3.30.530.20">
    <property type="match status" value="1"/>
</dbReference>
<comment type="similarity">
    <text evidence="3">Belongs to the PYR/PYL/RCAR abscisic acid intracellular receptor family.</text>
</comment>
<gene>
    <name evidence="9" type="ORF">LWI28_026223</name>
</gene>
<name>A0AAD5JGA6_ACENE</name>
<keyword evidence="4" id="KW-0963">Cytoplasm</keyword>
<dbReference type="GO" id="GO:0004864">
    <property type="term" value="F:protein phosphatase inhibitor activity"/>
    <property type="evidence" value="ECO:0007669"/>
    <property type="project" value="UniProtKB-KW"/>
</dbReference>
<evidence type="ECO:0000256" key="6">
    <source>
        <dbReference type="ARBA" id="ARBA00023170"/>
    </source>
</evidence>
<dbReference type="Proteomes" id="UP001064489">
    <property type="component" value="Chromosome 13"/>
</dbReference>
<dbReference type="GO" id="GO:0010427">
    <property type="term" value="F:abscisic acid binding"/>
    <property type="evidence" value="ECO:0007669"/>
    <property type="project" value="TreeGrafter"/>
</dbReference>
<evidence type="ECO:0000256" key="8">
    <source>
        <dbReference type="ARBA" id="ARBA00023272"/>
    </source>
</evidence>
<protein>
    <submittedName>
        <fullName evidence="9">Uncharacterized protein</fullName>
    </submittedName>
</protein>
<evidence type="ECO:0000256" key="7">
    <source>
        <dbReference type="ARBA" id="ARBA00023242"/>
    </source>
</evidence>
<accession>A0AAD5JGA6</accession>
<keyword evidence="5" id="KW-0938">Abscisic acid signaling pathway</keyword>
<keyword evidence="6" id="KW-0675">Receptor</keyword>
<dbReference type="GO" id="GO:0005634">
    <property type="term" value="C:nucleus"/>
    <property type="evidence" value="ECO:0007669"/>
    <property type="project" value="UniProtKB-SubCell"/>
</dbReference>
<dbReference type="InterPro" id="IPR023393">
    <property type="entry name" value="START-like_dom_sf"/>
</dbReference>
<keyword evidence="7" id="KW-0539">Nucleus</keyword>
<dbReference type="PANTHER" id="PTHR31213:SF82">
    <property type="entry name" value="ABSCISIC ACID RECEPTOR PYL11-RELATED"/>
    <property type="match status" value="1"/>
</dbReference>
<evidence type="ECO:0000256" key="2">
    <source>
        <dbReference type="ARBA" id="ARBA00004496"/>
    </source>
</evidence>
<evidence type="ECO:0000256" key="1">
    <source>
        <dbReference type="ARBA" id="ARBA00004123"/>
    </source>
</evidence>
<keyword evidence="10" id="KW-1185">Reference proteome</keyword>
<dbReference type="AlphaFoldDB" id="A0AAD5JGA6"/>
<dbReference type="InterPro" id="IPR050279">
    <property type="entry name" value="Plant_def-hormone_signal"/>
</dbReference>
<evidence type="ECO:0000256" key="3">
    <source>
        <dbReference type="ARBA" id="ARBA00008594"/>
    </source>
</evidence>
<reference evidence="9 10" key="1">
    <citation type="journal article" date="2022" name="Plant J.">
        <title>Strategies of tolerance reflected in two North American maple genomes.</title>
        <authorList>
            <person name="McEvoy S.L."/>
            <person name="Sezen U.U."/>
            <person name="Trouern-Trend A."/>
            <person name="McMahon S.M."/>
            <person name="Schaberg P.G."/>
            <person name="Yang J."/>
            <person name="Wegrzyn J.L."/>
            <person name="Swenson N.G."/>
        </authorList>
    </citation>
    <scope>NUCLEOTIDE SEQUENCE [LARGE SCALE GENOMIC DNA]</scope>
    <source>
        <strain evidence="9">91603</strain>
    </source>
</reference>
<dbReference type="SUPFAM" id="SSF55961">
    <property type="entry name" value="Bet v1-like"/>
    <property type="match status" value="1"/>
</dbReference>
<dbReference type="Pfam" id="PF10604">
    <property type="entry name" value="Polyketide_cyc2"/>
    <property type="match status" value="1"/>
</dbReference>
<evidence type="ECO:0000313" key="9">
    <source>
        <dbReference type="EMBL" id="KAI9199028.1"/>
    </source>
</evidence>
<dbReference type="GO" id="GO:0038023">
    <property type="term" value="F:signaling receptor activity"/>
    <property type="evidence" value="ECO:0007669"/>
    <property type="project" value="TreeGrafter"/>
</dbReference>